<evidence type="ECO:0000256" key="2">
    <source>
        <dbReference type="ARBA" id="ARBA00011233"/>
    </source>
</evidence>
<comment type="catalytic activity">
    <reaction evidence="6">
        <text>2 cob(II)alamin + reduced [electron-transfer flavoprotein] + 2 ATP = 2 adenosylcob(III)alamin + 2 triphosphate + oxidized [electron-transfer flavoprotein] + 3 H(+)</text>
        <dbReference type="Rhea" id="RHEA:28671"/>
        <dbReference type="Rhea" id="RHEA-COMP:10685"/>
        <dbReference type="Rhea" id="RHEA-COMP:10686"/>
        <dbReference type="ChEBI" id="CHEBI:15378"/>
        <dbReference type="ChEBI" id="CHEBI:16304"/>
        <dbReference type="ChEBI" id="CHEBI:18036"/>
        <dbReference type="ChEBI" id="CHEBI:18408"/>
        <dbReference type="ChEBI" id="CHEBI:30616"/>
        <dbReference type="ChEBI" id="CHEBI:57692"/>
        <dbReference type="ChEBI" id="CHEBI:58307"/>
        <dbReference type="EC" id="2.5.1.17"/>
    </reaction>
</comment>
<sequence>MSIRIDKVVTRGGDKGETSLGDGARVGKDSARIEALGALDEVNATIGLVRAHAQHAEHGSSARSVVAELAALQNLLFDIGADLCQPEGPRTQRARRVDESLIDEMEDWIEQMRAHQQPLRGFVLPGGSMAACWAHMARTQVRRAERQVVALARQEQVNPAILKILNRLSDYFFVLARYFNHDGQTDLLWAPVAPR</sequence>
<protein>
    <recommendedName>
        <fullName evidence="6">Corrinoid adenosyltransferase</fullName>
        <ecNumber evidence="6">2.5.1.17</ecNumber>
    </recommendedName>
    <alternativeName>
        <fullName evidence="6">Cob(II)alamin adenosyltransferase</fullName>
    </alternativeName>
    <alternativeName>
        <fullName evidence="6">Cob(II)yrinic acid a,c-diamide adenosyltransferase</fullName>
    </alternativeName>
    <alternativeName>
        <fullName evidence="6">Cobinamide/cobalamin adenosyltransferase</fullName>
    </alternativeName>
</protein>
<dbReference type="PANTHER" id="PTHR12213">
    <property type="entry name" value="CORRINOID ADENOSYLTRANSFERASE"/>
    <property type="match status" value="1"/>
</dbReference>
<evidence type="ECO:0000256" key="4">
    <source>
        <dbReference type="ARBA" id="ARBA00022741"/>
    </source>
</evidence>
<comment type="pathway">
    <text evidence="6">Cofactor biosynthesis; adenosylcobalamin biosynthesis; adenosylcobalamin from cob(II)yrinate a,c-diamide: step 2/7.</text>
</comment>
<evidence type="ECO:0000256" key="1">
    <source>
        <dbReference type="ARBA" id="ARBA00007487"/>
    </source>
</evidence>
<evidence type="ECO:0000256" key="5">
    <source>
        <dbReference type="ARBA" id="ARBA00022840"/>
    </source>
</evidence>
<organism evidence="8 9">
    <name type="scientific">Acetobacter garciniae</name>
    <dbReference type="NCBI Taxonomy" id="2817435"/>
    <lineage>
        <taxon>Bacteria</taxon>
        <taxon>Pseudomonadati</taxon>
        <taxon>Pseudomonadota</taxon>
        <taxon>Alphaproteobacteria</taxon>
        <taxon>Acetobacterales</taxon>
        <taxon>Acetobacteraceae</taxon>
        <taxon>Acetobacter</taxon>
    </lineage>
</organism>
<evidence type="ECO:0000259" key="7">
    <source>
        <dbReference type="Pfam" id="PF01923"/>
    </source>
</evidence>
<dbReference type="EMBL" id="JAFVMH010000001">
    <property type="protein sequence ID" value="MBO1323722.1"/>
    <property type="molecule type" value="Genomic_DNA"/>
</dbReference>
<dbReference type="FunFam" id="1.20.1200.10:FF:000001">
    <property type="entry name" value="Cob(I)yrinic acid a,c-diamide adenosyltransferase"/>
    <property type="match status" value="1"/>
</dbReference>
<gene>
    <name evidence="8" type="ORF">J2D77_00950</name>
</gene>
<proteinExistence type="inferred from homology"/>
<evidence type="ECO:0000313" key="8">
    <source>
        <dbReference type="EMBL" id="MBO1323722.1"/>
    </source>
</evidence>
<evidence type="ECO:0000256" key="3">
    <source>
        <dbReference type="ARBA" id="ARBA00022679"/>
    </source>
</evidence>
<keyword evidence="3 6" id="KW-0808">Transferase</keyword>
<dbReference type="RefSeq" id="WP_207844210.1">
    <property type="nucleotide sequence ID" value="NZ_JAFVMH010000001.1"/>
</dbReference>
<dbReference type="PANTHER" id="PTHR12213:SF0">
    <property type="entry name" value="CORRINOID ADENOSYLTRANSFERASE MMAB"/>
    <property type="match status" value="1"/>
</dbReference>
<dbReference type="GO" id="GO:0005524">
    <property type="term" value="F:ATP binding"/>
    <property type="evidence" value="ECO:0007669"/>
    <property type="project" value="UniProtKB-UniRule"/>
</dbReference>
<reference evidence="8" key="1">
    <citation type="submission" date="2021-03" db="EMBL/GenBank/DDBJ databases">
        <title>The complete genome sequence of Acetobacter sp. TBRC 12339.</title>
        <authorList>
            <person name="Charoenyingcharoen P."/>
            <person name="Yukphan P."/>
        </authorList>
    </citation>
    <scope>NUCLEOTIDE SEQUENCE</scope>
    <source>
        <strain evidence="8">TBRC 12339</strain>
    </source>
</reference>
<dbReference type="SUPFAM" id="SSF89028">
    <property type="entry name" value="Cobalamin adenosyltransferase-like"/>
    <property type="match status" value="1"/>
</dbReference>
<keyword evidence="6" id="KW-0169">Cobalamin biosynthesis</keyword>
<dbReference type="InterPro" id="IPR029499">
    <property type="entry name" value="PduO-typ"/>
</dbReference>
<evidence type="ECO:0000313" key="9">
    <source>
        <dbReference type="Proteomes" id="UP000664073"/>
    </source>
</evidence>
<comment type="subunit">
    <text evidence="2">Homotrimer.</text>
</comment>
<dbReference type="Pfam" id="PF01923">
    <property type="entry name" value="Cob_adeno_trans"/>
    <property type="match status" value="1"/>
</dbReference>
<dbReference type="NCBIfam" id="TIGR00636">
    <property type="entry name" value="PduO_Nterm"/>
    <property type="match status" value="1"/>
</dbReference>
<feature type="domain" description="Cobalamin adenosyltransferase-like" evidence="7">
    <location>
        <begin position="9"/>
        <end position="178"/>
    </location>
</feature>
<evidence type="ECO:0000256" key="6">
    <source>
        <dbReference type="RuleBase" id="RU366026"/>
    </source>
</evidence>
<accession>A0A939HLZ2</accession>
<dbReference type="EC" id="2.5.1.17" evidence="6"/>
<dbReference type="InterPro" id="IPR016030">
    <property type="entry name" value="CblAdoTrfase-like"/>
</dbReference>
<dbReference type="GO" id="GO:0008817">
    <property type="term" value="F:corrinoid adenosyltransferase activity"/>
    <property type="evidence" value="ECO:0007669"/>
    <property type="project" value="UniProtKB-UniRule"/>
</dbReference>
<dbReference type="AlphaFoldDB" id="A0A939HLZ2"/>
<dbReference type="InterPro" id="IPR036451">
    <property type="entry name" value="CblAdoTrfase-like_sf"/>
</dbReference>
<dbReference type="GO" id="GO:0009236">
    <property type="term" value="P:cobalamin biosynthetic process"/>
    <property type="evidence" value="ECO:0007669"/>
    <property type="project" value="UniProtKB-UniRule"/>
</dbReference>
<dbReference type="Proteomes" id="UP000664073">
    <property type="component" value="Unassembled WGS sequence"/>
</dbReference>
<comment type="similarity">
    <text evidence="1 6">Belongs to the Cob(I)alamin adenosyltransferase family.</text>
</comment>
<keyword evidence="9" id="KW-1185">Reference proteome</keyword>
<keyword evidence="5 6" id="KW-0067">ATP-binding</keyword>
<dbReference type="Gene3D" id="1.20.1200.10">
    <property type="entry name" value="Cobalamin adenosyltransferase-like"/>
    <property type="match status" value="1"/>
</dbReference>
<keyword evidence="4 6" id="KW-0547">Nucleotide-binding</keyword>
<name>A0A939HLZ2_9PROT</name>
<comment type="catalytic activity">
    <reaction evidence="6">
        <text>2 cob(II)yrinate a,c diamide + reduced [electron-transfer flavoprotein] + 2 ATP = 2 adenosylcob(III)yrinate a,c-diamide + 2 triphosphate + oxidized [electron-transfer flavoprotein] + 3 H(+)</text>
        <dbReference type="Rhea" id="RHEA:11528"/>
        <dbReference type="Rhea" id="RHEA-COMP:10685"/>
        <dbReference type="Rhea" id="RHEA-COMP:10686"/>
        <dbReference type="ChEBI" id="CHEBI:15378"/>
        <dbReference type="ChEBI" id="CHEBI:18036"/>
        <dbReference type="ChEBI" id="CHEBI:30616"/>
        <dbReference type="ChEBI" id="CHEBI:57692"/>
        <dbReference type="ChEBI" id="CHEBI:58307"/>
        <dbReference type="ChEBI" id="CHEBI:58503"/>
        <dbReference type="ChEBI" id="CHEBI:58537"/>
        <dbReference type="EC" id="2.5.1.17"/>
    </reaction>
</comment>
<comment type="caution">
    <text evidence="8">The sequence shown here is derived from an EMBL/GenBank/DDBJ whole genome shotgun (WGS) entry which is preliminary data.</text>
</comment>